<reference evidence="5" key="1">
    <citation type="submission" date="2020-08" db="EMBL/GenBank/DDBJ databases">
        <title>Whole genome shotgun sequence of Actinocatenispora sera NBRC 101916.</title>
        <authorList>
            <person name="Komaki H."/>
            <person name="Tamura T."/>
        </authorList>
    </citation>
    <scope>NUCLEOTIDE SEQUENCE</scope>
    <source>
        <strain evidence="5">NBRC 101916</strain>
    </source>
</reference>
<dbReference type="PROSITE" id="PS51257">
    <property type="entry name" value="PROKAR_LIPOPROTEIN"/>
    <property type="match status" value="1"/>
</dbReference>
<dbReference type="SUPFAM" id="SSF53850">
    <property type="entry name" value="Periplasmic binding protein-like II"/>
    <property type="match status" value="1"/>
</dbReference>
<keyword evidence="2" id="KW-0813">Transport</keyword>
<comment type="similarity">
    <text evidence="1">Belongs to the bacterial solute-binding protein 1 family.</text>
</comment>
<dbReference type="AlphaFoldDB" id="A0A810KZ99"/>
<accession>A0A810KZ99</accession>
<dbReference type="KEGG" id="aser:Asera_23650"/>
<evidence type="ECO:0000313" key="6">
    <source>
        <dbReference type="Proteomes" id="UP000680750"/>
    </source>
</evidence>
<sequence>MRPETTRRLRTTVAVGAAAIMAGTLLSACGGSESTGTPVLNMYAYPQQHRADIVKRCNQQAHGKYRIDLNLLPRTADQQREQLVRRLAAADHGMDILGIDVTWTAELAKAGWIRPWTGSNRQQVENGTLPAPLSTATINGTLYGAPNNTNVQLLWYRSDLMPKPPATYQGLIDEATRLKKAGKPHYVEVTGAQYEGLVVWFNSVLAAAGGSILNKAGTEVSLGKPAVTALSTMSKFANSAAADPSLSNTQEDPARLAVEGGTAVAEINWPYVYASMAADKPQMLKNFKWAPIPGITGTGKATIGGENLAVSKYSDHPDLAFSAALCLRNAANQKYGAILDGVPPTIESVYHDTRPLDPNKKTNAKTNPSMVTAYPMRQAILDELRTAVSRPVTATYQNVSTVTSTLLSPPKSIQAVSTERALRSQISDALQSKGVLP</sequence>
<evidence type="ECO:0000256" key="1">
    <source>
        <dbReference type="ARBA" id="ARBA00008520"/>
    </source>
</evidence>
<keyword evidence="3 4" id="KW-0732">Signal</keyword>
<feature type="chain" id="PRO_5032981891" evidence="4">
    <location>
        <begin position="29"/>
        <end position="437"/>
    </location>
</feature>
<name>A0A810KZ99_9ACTN</name>
<gene>
    <name evidence="5" type="ORF">Asera_23650</name>
</gene>
<dbReference type="RefSeq" id="WP_244843843.1">
    <property type="nucleotide sequence ID" value="NZ_AP023354.1"/>
</dbReference>
<dbReference type="Proteomes" id="UP000680750">
    <property type="component" value="Chromosome"/>
</dbReference>
<dbReference type="GO" id="GO:0015768">
    <property type="term" value="P:maltose transport"/>
    <property type="evidence" value="ECO:0007669"/>
    <property type="project" value="TreeGrafter"/>
</dbReference>
<dbReference type="PANTHER" id="PTHR30061:SF50">
    <property type="entry name" value="MALTOSE_MALTODEXTRIN-BINDING PERIPLASMIC PROTEIN"/>
    <property type="match status" value="1"/>
</dbReference>
<keyword evidence="6" id="KW-1185">Reference proteome</keyword>
<proteinExistence type="inferred from homology"/>
<evidence type="ECO:0000313" key="5">
    <source>
        <dbReference type="EMBL" id="BCJ28257.1"/>
    </source>
</evidence>
<evidence type="ECO:0000256" key="4">
    <source>
        <dbReference type="SAM" id="SignalP"/>
    </source>
</evidence>
<dbReference type="GO" id="GO:0042956">
    <property type="term" value="P:maltodextrin transmembrane transport"/>
    <property type="evidence" value="ECO:0007669"/>
    <property type="project" value="TreeGrafter"/>
</dbReference>
<dbReference type="Gene3D" id="3.40.190.10">
    <property type="entry name" value="Periplasmic binding protein-like II"/>
    <property type="match status" value="2"/>
</dbReference>
<evidence type="ECO:0000256" key="3">
    <source>
        <dbReference type="ARBA" id="ARBA00022729"/>
    </source>
</evidence>
<dbReference type="EMBL" id="AP023354">
    <property type="protein sequence ID" value="BCJ28257.1"/>
    <property type="molecule type" value="Genomic_DNA"/>
</dbReference>
<dbReference type="GO" id="GO:1901982">
    <property type="term" value="F:maltose binding"/>
    <property type="evidence" value="ECO:0007669"/>
    <property type="project" value="TreeGrafter"/>
</dbReference>
<dbReference type="InterPro" id="IPR006059">
    <property type="entry name" value="SBP"/>
</dbReference>
<evidence type="ECO:0000256" key="2">
    <source>
        <dbReference type="ARBA" id="ARBA00022448"/>
    </source>
</evidence>
<dbReference type="Pfam" id="PF01547">
    <property type="entry name" value="SBP_bac_1"/>
    <property type="match status" value="1"/>
</dbReference>
<organism evidence="5 6">
    <name type="scientific">Actinocatenispora sera</name>
    <dbReference type="NCBI Taxonomy" id="390989"/>
    <lineage>
        <taxon>Bacteria</taxon>
        <taxon>Bacillati</taxon>
        <taxon>Actinomycetota</taxon>
        <taxon>Actinomycetes</taxon>
        <taxon>Micromonosporales</taxon>
        <taxon>Micromonosporaceae</taxon>
        <taxon>Actinocatenispora</taxon>
    </lineage>
</organism>
<dbReference type="CDD" id="cd14750">
    <property type="entry name" value="PBP2_TMBP"/>
    <property type="match status" value="1"/>
</dbReference>
<dbReference type="PANTHER" id="PTHR30061">
    <property type="entry name" value="MALTOSE-BINDING PERIPLASMIC PROTEIN"/>
    <property type="match status" value="1"/>
</dbReference>
<feature type="signal peptide" evidence="4">
    <location>
        <begin position="1"/>
        <end position="28"/>
    </location>
</feature>
<protein>
    <submittedName>
        <fullName evidence="5">Sugar ABC transporter substrate-binding protein</fullName>
    </submittedName>
</protein>
<dbReference type="GO" id="GO:0055052">
    <property type="term" value="C:ATP-binding cassette (ABC) transporter complex, substrate-binding subunit-containing"/>
    <property type="evidence" value="ECO:0007669"/>
    <property type="project" value="TreeGrafter"/>
</dbReference>